<evidence type="ECO:0000256" key="1">
    <source>
        <dbReference type="ARBA" id="ARBA00003171"/>
    </source>
</evidence>
<dbReference type="Proteomes" id="UP000001625">
    <property type="component" value="Chromosome"/>
</dbReference>
<dbReference type="CDD" id="cd01966">
    <property type="entry name" value="Nitrogenase_NifN_1"/>
    <property type="match status" value="1"/>
</dbReference>
<evidence type="ECO:0000313" key="8">
    <source>
        <dbReference type="EMBL" id="ADE11142.1"/>
    </source>
</evidence>
<dbReference type="STRING" id="580332.Slit_0904"/>
<keyword evidence="9" id="KW-1185">Reference proteome</keyword>
<dbReference type="SUPFAM" id="SSF53807">
    <property type="entry name" value="Helical backbone' metal receptor"/>
    <property type="match status" value="1"/>
</dbReference>
<evidence type="ECO:0000313" key="9">
    <source>
        <dbReference type="Proteomes" id="UP000001625"/>
    </source>
</evidence>
<sequence length="499" mass="53241">MAEILKRNKALAVNPLKASQPVGASLAFLGINRAMPMMHGSQGCTAFGKVYFVRHFREPIPLQTTAMDQVSTVMNADENVIEGLRAVCEKSKPALIGLPTTGLSETQGTDIKRLVKDFYAAYPEYANIPVVPVNTPDFTGCLESGYALAVKAVLETLLPTIAPSPASGRGLGRGFVGKRKKQVNVLAGSFLTPGDIEHIKELIEAFGLRPLVLPDIADSLDGHLTEIETSPVTVGGTPVSDISSMGESIATLVLGNSLYDAADFLKAQTAVPDHRFDSLMGLEAVDGFVAALAEISGKPVPEKIERQRAQLQDAMVDCHFMLGFARVAIAADPDLLFGFARLVTEMGCEVVAAVAPARANILGEVAAEKVAIGDLEDMENAAKSNAAQLVIGNSHAVESARRLGVPLLRAGFPQYDLIGGYQRLWVGYRGTRQALFDLSNMVVEHGHHEPEPYVSIYTQRTGDAAHFPHPNPPPVGEGTNVKSNFGEVCRATPATGQTH</sequence>
<dbReference type="UniPathway" id="UPA00782"/>
<dbReference type="HOGENOM" id="CLU_025876_2_0_4"/>
<dbReference type="RefSeq" id="WP_013029040.1">
    <property type="nucleotide sequence ID" value="NC_013959.1"/>
</dbReference>
<dbReference type="InterPro" id="IPR005975">
    <property type="entry name" value="Nase_Mo-Fe_CF"/>
</dbReference>
<dbReference type="eggNOG" id="COG2710">
    <property type="taxonomic scope" value="Bacteria"/>
</dbReference>
<comment type="pathway">
    <text evidence="2">Cofactor biosynthesis; Fe-Mo cofactor biosynthesis.</text>
</comment>
<dbReference type="InterPro" id="IPR050152">
    <property type="entry name" value="ChlB/BchB/BchZ"/>
</dbReference>
<dbReference type="OrthoDB" id="9800746at2"/>
<reference evidence="8 9" key="1">
    <citation type="submission" date="2010-03" db="EMBL/GenBank/DDBJ databases">
        <title>Complete sequence of Sideroxydans lithotrophicus ES-1.</title>
        <authorList>
            <consortium name="US DOE Joint Genome Institute"/>
            <person name="Lucas S."/>
            <person name="Copeland A."/>
            <person name="Lapidus A."/>
            <person name="Cheng J.-F."/>
            <person name="Bruce D."/>
            <person name="Goodwin L."/>
            <person name="Pitluck S."/>
            <person name="Munk A.C."/>
            <person name="Detter J.C."/>
            <person name="Han C."/>
            <person name="Tapia R."/>
            <person name="Larimer F."/>
            <person name="Land M."/>
            <person name="Hauser L."/>
            <person name="Kyrpides N."/>
            <person name="Ivanova N."/>
            <person name="Emerson D."/>
            <person name="Woyke T."/>
        </authorList>
    </citation>
    <scope>NUCLEOTIDE SEQUENCE [LARGE SCALE GENOMIC DNA]</scope>
    <source>
        <strain evidence="8 9">ES-1</strain>
    </source>
</reference>
<dbReference type="Gene3D" id="3.40.50.1980">
    <property type="entry name" value="Nitrogenase molybdenum iron protein domain"/>
    <property type="match status" value="3"/>
</dbReference>
<evidence type="ECO:0000256" key="4">
    <source>
        <dbReference type="ARBA" id="ARBA00013282"/>
    </source>
</evidence>
<dbReference type="PROSITE" id="PS00699">
    <property type="entry name" value="NITROGENASE_1_1"/>
    <property type="match status" value="1"/>
</dbReference>
<dbReference type="NCBIfam" id="TIGR01285">
    <property type="entry name" value="nifN"/>
    <property type="match status" value="1"/>
</dbReference>
<dbReference type="PANTHER" id="PTHR33712:SF7">
    <property type="entry name" value="LIGHT-INDEPENDENT PROTOCHLOROPHYLLIDE REDUCTASE SUBUNIT B"/>
    <property type="match status" value="1"/>
</dbReference>
<dbReference type="GO" id="GO:0065003">
    <property type="term" value="P:protein-containing complex assembly"/>
    <property type="evidence" value="ECO:0007669"/>
    <property type="project" value="InterPro"/>
</dbReference>
<proteinExistence type="inferred from homology"/>
<feature type="domain" description="Nitrogenase/oxidoreductase component 1" evidence="7">
    <location>
        <begin position="19"/>
        <end position="442"/>
    </location>
</feature>
<keyword evidence="8" id="KW-0560">Oxidoreductase</keyword>
<dbReference type="InterPro" id="IPR000510">
    <property type="entry name" value="Nase/OxRdtase_comp1"/>
</dbReference>
<dbReference type="Pfam" id="PF00148">
    <property type="entry name" value="Oxidored_nitro"/>
    <property type="match status" value="1"/>
</dbReference>
<comment type="function">
    <text evidence="1">This protein may play a role in the biosynthesis of the prosthetic group of nitrogenase (FeMo cofactor).</text>
</comment>
<dbReference type="InterPro" id="IPR000318">
    <property type="entry name" value="Nase_comp1_CS"/>
</dbReference>
<dbReference type="KEGG" id="slt:Slit_0904"/>
<protein>
    <recommendedName>
        <fullName evidence="4">Nitrogenase iron-molybdenum cofactor biosynthesis protein NifN</fullName>
    </recommendedName>
</protein>
<dbReference type="Gene3D" id="6.10.250.1090">
    <property type="match status" value="1"/>
</dbReference>
<evidence type="ECO:0000256" key="2">
    <source>
        <dbReference type="ARBA" id="ARBA00005155"/>
    </source>
</evidence>
<organism evidence="8 9">
    <name type="scientific">Sideroxydans lithotrophicus (strain ES-1)</name>
    <dbReference type="NCBI Taxonomy" id="580332"/>
    <lineage>
        <taxon>Bacteria</taxon>
        <taxon>Pseudomonadati</taxon>
        <taxon>Pseudomonadota</taxon>
        <taxon>Betaproteobacteria</taxon>
        <taxon>Nitrosomonadales</taxon>
        <taxon>Gallionellaceae</taxon>
        <taxon>Sideroxydans</taxon>
    </lineage>
</organism>
<dbReference type="AlphaFoldDB" id="D5CPX8"/>
<evidence type="ECO:0000256" key="6">
    <source>
        <dbReference type="RuleBase" id="RU004021"/>
    </source>
</evidence>
<evidence type="ECO:0000259" key="7">
    <source>
        <dbReference type="Pfam" id="PF00148"/>
    </source>
</evidence>
<gene>
    <name evidence="8" type="ordered locus">Slit_0904</name>
</gene>
<keyword evidence="5 6" id="KW-0535">Nitrogen fixation</keyword>
<dbReference type="EMBL" id="CP001965">
    <property type="protein sequence ID" value="ADE11142.1"/>
    <property type="molecule type" value="Genomic_DNA"/>
</dbReference>
<comment type="similarity">
    <text evidence="3 6">Belongs to the NifD/NifK/NifE/NifN family.</text>
</comment>
<dbReference type="PANTHER" id="PTHR33712">
    <property type="entry name" value="LIGHT-INDEPENDENT PROTOCHLOROPHYLLIDE REDUCTASE SUBUNIT B"/>
    <property type="match status" value="1"/>
</dbReference>
<accession>D5CPX8</accession>
<evidence type="ECO:0000256" key="3">
    <source>
        <dbReference type="ARBA" id="ARBA00011002"/>
    </source>
</evidence>
<name>D5CPX8_SIDLE</name>
<dbReference type="GO" id="GO:0016163">
    <property type="term" value="F:nitrogenase activity"/>
    <property type="evidence" value="ECO:0007669"/>
    <property type="project" value="InterPro"/>
</dbReference>
<evidence type="ECO:0000256" key="5">
    <source>
        <dbReference type="ARBA" id="ARBA00023231"/>
    </source>
</evidence>